<accession>A0A8T2TWM6</accession>
<dbReference type="PANTHER" id="PTHR22778:SF51">
    <property type="entry name" value="DIHYDROFOLATE REDUCTASE"/>
    <property type="match status" value="1"/>
</dbReference>
<dbReference type="OrthoDB" id="414698at2759"/>
<organism evidence="2 3">
    <name type="scientific">Ceratopteris richardii</name>
    <name type="common">Triangle waterfern</name>
    <dbReference type="NCBI Taxonomy" id="49495"/>
    <lineage>
        <taxon>Eukaryota</taxon>
        <taxon>Viridiplantae</taxon>
        <taxon>Streptophyta</taxon>
        <taxon>Embryophyta</taxon>
        <taxon>Tracheophyta</taxon>
        <taxon>Polypodiopsida</taxon>
        <taxon>Polypodiidae</taxon>
        <taxon>Polypodiales</taxon>
        <taxon>Pteridineae</taxon>
        <taxon>Pteridaceae</taxon>
        <taxon>Parkerioideae</taxon>
        <taxon>Ceratopteris</taxon>
    </lineage>
</organism>
<evidence type="ECO:0000313" key="3">
    <source>
        <dbReference type="Proteomes" id="UP000825935"/>
    </source>
</evidence>
<dbReference type="InterPro" id="IPR029058">
    <property type="entry name" value="AB_hydrolase_fold"/>
</dbReference>
<dbReference type="PANTHER" id="PTHR22778">
    <property type="entry name" value="OVARIAN CANCER GENE-2 PROTEIN-RELATED"/>
    <property type="match status" value="1"/>
</dbReference>
<dbReference type="AlphaFoldDB" id="A0A8T2TWM6"/>
<gene>
    <name evidence="2" type="ORF">KP509_10G038600</name>
</gene>
<comment type="caution">
    <text evidence="2">The sequence shown here is derived from an EMBL/GenBank/DDBJ whole genome shotgun (WGS) entry which is preliminary data.</text>
</comment>
<sequence>MLDMEVSPAPYTCSNCHHCAGKSRKRLRVLCLHGFRTSAAILRKQLAKWDSPMLNDLLELNFLDAPFPCRGKSDVDGIFPPPFYEWFQYNIIFTEYVGMDECIQYITKYMYEHGPFDGLLGFSQGAVLSAALAGLQQKGLALSEHPSLRFVIIVSGAMLKNPQMKENCYSENIRCPSVHLIGSRDWLKPRNEELRQVFEDPVIIRHGARHTVPKLDDEAIAILYDFLIQFDSGKHHTPATYGRGCKNEGISKEDCLAEIEVVT</sequence>
<dbReference type="FunFam" id="3.40.50.1820:FF:000843">
    <property type="entry name" value="Predicted protein"/>
    <property type="match status" value="1"/>
</dbReference>
<protein>
    <recommendedName>
        <fullName evidence="1">Serine hydrolase domain-containing protein</fullName>
    </recommendedName>
</protein>
<keyword evidence="3" id="KW-1185">Reference proteome</keyword>
<dbReference type="SUPFAM" id="SSF53474">
    <property type="entry name" value="alpha/beta-Hydrolases"/>
    <property type="match status" value="1"/>
</dbReference>
<dbReference type="Pfam" id="PF03959">
    <property type="entry name" value="FSH1"/>
    <property type="match status" value="1"/>
</dbReference>
<dbReference type="InterPro" id="IPR005645">
    <property type="entry name" value="FSH-like_dom"/>
</dbReference>
<reference evidence="2" key="1">
    <citation type="submission" date="2021-08" db="EMBL/GenBank/DDBJ databases">
        <title>WGS assembly of Ceratopteris richardii.</title>
        <authorList>
            <person name="Marchant D.B."/>
            <person name="Chen G."/>
            <person name="Jenkins J."/>
            <person name="Shu S."/>
            <person name="Leebens-Mack J."/>
            <person name="Grimwood J."/>
            <person name="Schmutz J."/>
            <person name="Soltis P."/>
            <person name="Soltis D."/>
            <person name="Chen Z.-H."/>
        </authorList>
    </citation>
    <scope>NUCLEOTIDE SEQUENCE</scope>
    <source>
        <strain evidence="2">Whitten #5841</strain>
        <tissue evidence="2">Leaf</tissue>
    </source>
</reference>
<proteinExistence type="predicted"/>
<dbReference type="Gene3D" id="3.40.50.1820">
    <property type="entry name" value="alpha/beta hydrolase"/>
    <property type="match status" value="1"/>
</dbReference>
<dbReference type="OMA" id="SAQANHI"/>
<name>A0A8T2TWM6_CERRI</name>
<evidence type="ECO:0000259" key="1">
    <source>
        <dbReference type="Pfam" id="PF03959"/>
    </source>
</evidence>
<feature type="domain" description="Serine hydrolase" evidence="1">
    <location>
        <begin position="25"/>
        <end position="218"/>
    </location>
</feature>
<dbReference type="Proteomes" id="UP000825935">
    <property type="component" value="Chromosome 10"/>
</dbReference>
<dbReference type="EMBL" id="CM035415">
    <property type="protein sequence ID" value="KAH7427312.1"/>
    <property type="molecule type" value="Genomic_DNA"/>
</dbReference>
<evidence type="ECO:0000313" key="2">
    <source>
        <dbReference type="EMBL" id="KAH7427312.1"/>
    </source>
</evidence>